<dbReference type="Proteomes" id="UP000563151">
    <property type="component" value="Unassembled WGS sequence"/>
</dbReference>
<evidence type="ECO:0000259" key="2">
    <source>
        <dbReference type="Pfam" id="PF13556"/>
    </source>
</evidence>
<evidence type="ECO:0000313" key="5">
    <source>
        <dbReference type="Proteomes" id="UP000563151"/>
    </source>
</evidence>
<dbReference type="EMBL" id="JAAZWO010000038">
    <property type="protein sequence ID" value="MBC2399861.1"/>
    <property type="molecule type" value="Genomic_DNA"/>
</dbReference>
<accession>A0A923ED72</accession>
<comment type="similarity">
    <text evidence="1">Belongs to the CdaR family.</text>
</comment>
<feature type="domain" description="CdaR GGDEF-like" evidence="3">
    <location>
        <begin position="283"/>
        <end position="396"/>
    </location>
</feature>
<reference evidence="4 5" key="1">
    <citation type="submission" date="2020-04" db="EMBL/GenBank/DDBJ databases">
        <title>Genomic insights into acetone-butanol-ethanol (ABE) fermentation by sequencing solventogenic clostridia strains.</title>
        <authorList>
            <person name="Brown S."/>
        </authorList>
    </citation>
    <scope>NUCLEOTIDE SEQUENCE [LARGE SCALE GENOMIC DNA]</scope>
    <source>
        <strain evidence="4 5">DJ011</strain>
    </source>
</reference>
<dbReference type="AlphaFoldDB" id="A0A923ED72"/>
<gene>
    <name evidence="4" type="ORF">HGG79_19150</name>
</gene>
<evidence type="ECO:0000256" key="1">
    <source>
        <dbReference type="ARBA" id="ARBA00006754"/>
    </source>
</evidence>
<evidence type="ECO:0000313" key="4">
    <source>
        <dbReference type="EMBL" id="MBC2399861.1"/>
    </source>
</evidence>
<proteinExistence type="inferred from homology"/>
<evidence type="ECO:0000259" key="3">
    <source>
        <dbReference type="Pfam" id="PF17853"/>
    </source>
</evidence>
<organism evidence="4 5">
    <name type="scientific">Clostridium tetanomorphum</name>
    <dbReference type="NCBI Taxonomy" id="1553"/>
    <lineage>
        <taxon>Bacteria</taxon>
        <taxon>Bacillati</taxon>
        <taxon>Bacillota</taxon>
        <taxon>Clostridia</taxon>
        <taxon>Eubacteriales</taxon>
        <taxon>Clostridiaceae</taxon>
        <taxon>Clostridium</taxon>
    </lineage>
</organism>
<dbReference type="InterPro" id="IPR051448">
    <property type="entry name" value="CdaR-like_regulators"/>
</dbReference>
<sequence>MSITFDELCGYFSKNIKSQYLNKKYEFLLLDAKMLTNNQNFFENNIVYIGKTSMLKKKFKDIKDTNLILINDNNLSIKDFFLNDLNIIEIKDSEDIFEIYNLTRDFFISNIEIEHYTAALFKSYIVGKGLFNIVKVASDILNNPVIVMDLSYKILAYSNIRDITDDIWIDNIKNGYCSYDFIVEVKKIKSVQDGKKFDEPYEVICNKSPILKLISKIKINNKHVGNVILLECKRPIIKRDKEILKLTSEIVAEEMKKNVFYRNTKNVVYEDFIYDVLEGNLNERDVIKERMKSANIKLGKKLLVLIFDISKYNPSDRCCGYLRDTFNSLFPSKSSVYYNDNIVIINDNNISNFSEEFIERVEQFLILNKIYLGVSREFSDIMECRKYYLQAAKAVKFKDAIGDGSPIIFYSDIQIYDILSSAYEHMEYKDFCNPILIKLKEYDKLNNTELYKTLFIYLKNNQSIQKSSKELFIHRNTMRARLQKINELTNLDYSNVDSVCSIYLAYKVNSYYNNIIDR</sequence>
<dbReference type="InterPro" id="IPR025736">
    <property type="entry name" value="PucR_C-HTH_dom"/>
</dbReference>
<comment type="caution">
    <text evidence="4">The sequence shown here is derived from an EMBL/GenBank/DDBJ whole genome shotgun (WGS) entry which is preliminary data.</text>
</comment>
<dbReference type="InterPro" id="IPR042070">
    <property type="entry name" value="PucR_C-HTH_sf"/>
</dbReference>
<evidence type="ECO:0008006" key="6">
    <source>
        <dbReference type="Google" id="ProtNLM"/>
    </source>
</evidence>
<dbReference type="RefSeq" id="WP_173680420.1">
    <property type="nucleotide sequence ID" value="NZ_JAAZWO010000038.1"/>
</dbReference>
<dbReference type="Pfam" id="PF17853">
    <property type="entry name" value="GGDEF_2"/>
    <property type="match status" value="1"/>
</dbReference>
<keyword evidence="5" id="KW-1185">Reference proteome</keyword>
<dbReference type="PANTHER" id="PTHR33744:SF1">
    <property type="entry name" value="DNA-BINDING TRANSCRIPTIONAL ACTIVATOR ADER"/>
    <property type="match status" value="1"/>
</dbReference>
<dbReference type="Gene3D" id="1.10.10.2840">
    <property type="entry name" value="PucR C-terminal helix-turn-helix domain"/>
    <property type="match status" value="1"/>
</dbReference>
<dbReference type="Pfam" id="PF13556">
    <property type="entry name" value="HTH_30"/>
    <property type="match status" value="1"/>
</dbReference>
<dbReference type="InterPro" id="IPR041522">
    <property type="entry name" value="CdaR_GGDEF"/>
</dbReference>
<feature type="domain" description="PucR C-terminal helix-turn-helix" evidence="2">
    <location>
        <begin position="450"/>
        <end position="508"/>
    </location>
</feature>
<name>A0A923ED72_CLOTT</name>
<protein>
    <recommendedName>
        <fullName evidence="6">PucR C-terminal helix-turn-helix domain-containing protein</fullName>
    </recommendedName>
</protein>
<dbReference type="PANTHER" id="PTHR33744">
    <property type="entry name" value="CARBOHYDRATE DIACID REGULATOR"/>
    <property type="match status" value="1"/>
</dbReference>